<gene>
    <name evidence="6" type="ORF">CYJ26_01985</name>
</gene>
<accession>A0A2I1KVM3</accession>
<dbReference type="GO" id="GO:0045892">
    <property type="term" value="P:negative regulation of DNA-templated transcription"/>
    <property type="evidence" value="ECO:0007669"/>
    <property type="project" value="TreeGrafter"/>
</dbReference>
<evidence type="ECO:0000259" key="5">
    <source>
        <dbReference type="PROSITE" id="PS50949"/>
    </source>
</evidence>
<reference evidence="6 7" key="1">
    <citation type="submission" date="2017-12" db="EMBL/GenBank/DDBJ databases">
        <title>Phylogenetic diversity of female urinary microbiome.</title>
        <authorList>
            <person name="Thomas-White K."/>
            <person name="Wolfe A.J."/>
        </authorList>
    </citation>
    <scope>NUCLEOTIDE SEQUENCE [LARGE SCALE GENOMIC DNA]</scope>
    <source>
        <strain evidence="6 7">UMB0319</strain>
    </source>
</reference>
<evidence type="ECO:0000256" key="4">
    <source>
        <dbReference type="SAM" id="MobiDB-lite"/>
    </source>
</evidence>
<name>A0A2I1KVM3_9ACTO</name>
<dbReference type="InterPro" id="IPR028978">
    <property type="entry name" value="Chorismate_lyase_/UTRA_dom_sf"/>
</dbReference>
<dbReference type="SUPFAM" id="SSF64288">
    <property type="entry name" value="Chorismate lyase-like"/>
    <property type="match status" value="1"/>
</dbReference>
<dbReference type="SMART" id="SM00866">
    <property type="entry name" value="UTRA"/>
    <property type="match status" value="1"/>
</dbReference>
<dbReference type="Proteomes" id="UP000234778">
    <property type="component" value="Unassembled WGS sequence"/>
</dbReference>
<dbReference type="Gene3D" id="1.10.10.10">
    <property type="entry name" value="Winged helix-like DNA-binding domain superfamily/Winged helix DNA-binding domain"/>
    <property type="match status" value="1"/>
</dbReference>
<evidence type="ECO:0000256" key="3">
    <source>
        <dbReference type="ARBA" id="ARBA00023163"/>
    </source>
</evidence>
<dbReference type="InterPro" id="IPR036390">
    <property type="entry name" value="WH_DNA-bd_sf"/>
</dbReference>
<keyword evidence="1" id="KW-0805">Transcription regulation</keyword>
<dbReference type="CDD" id="cd07377">
    <property type="entry name" value="WHTH_GntR"/>
    <property type="match status" value="1"/>
</dbReference>
<dbReference type="SMART" id="SM00345">
    <property type="entry name" value="HTH_GNTR"/>
    <property type="match status" value="1"/>
</dbReference>
<keyword evidence="2" id="KW-0238">DNA-binding</keyword>
<dbReference type="Gene3D" id="3.40.1410.10">
    <property type="entry name" value="Chorismate lyase-like"/>
    <property type="match status" value="1"/>
</dbReference>
<dbReference type="Pfam" id="PF00392">
    <property type="entry name" value="GntR"/>
    <property type="match status" value="1"/>
</dbReference>
<keyword evidence="3" id="KW-0804">Transcription</keyword>
<comment type="caution">
    <text evidence="6">The sequence shown here is derived from an EMBL/GenBank/DDBJ whole genome shotgun (WGS) entry which is preliminary data.</text>
</comment>
<dbReference type="PRINTS" id="PR00035">
    <property type="entry name" value="HTHGNTR"/>
</dbReference>
<feature type="domain" description="HTH gntR-type" evidence="5">
    <location>
        <begin position="33"/>
        <end position="101"/>
    </location>
</feature>
<dbReference type="PANTHER" id="PTHR44846:SF1">
    <property type="entry name" value="MANNOSYL-D-GLYCERATE TRANSPORT_METABOLISM SYSTEM REPRESSOR MNGR-RELATED"/>
    <property type="match status" value="1"/>
</dbReference>
<dbReference type="Pfam" id="PF07702">
    <property type="entry name" value="UTRA"/>
    <property type="match status" value="1"/>
</dbReference>
<evidence type="ECO:0000313" key="7">
    <source>
        <dbReference type="Proteomes" id="UP000234778"/>
    </source>
</evidence>
<protein>
    <submittedName>
        <fullName evidence="6">GntR family transcriptional regulator</fullName>
    </submittedName>
</protein>
<dbReference type="InterPro" id="IPR036388">
    <property type="entry name" value="WH-like_DNA-bd_sf"/>
</dbReference>
<evidence type="ECO:0000256" key="1">
    <source>
        <dbReference type="ARBA" id="ARBA00023015"/>
    </source>
</evidence>
<dbReference type="GO" id="GO:0003677">
    <property type="term" value="F:DNA binding"/>
    <property type="evidence" value="ECO:0007669"/>
    <property type="project" value="UniProtKB-KW"/>
</dbReference>
<sequence length="267" mass="29563">MLASSFFQEVYTRGTPPHSQSTLEYSTLATDSPPTGPQALREALIELVTHELADGARLPSERELATTYGVNRLTVRRAIDALVTEGLVRRRQGAGSFVSRASRSRSLITSSFTGEARARGLQPGNAQVSISTVSADARMSTFLEVPPGTELRTIMRLRTIARAPIAIDQTWIRRDLVEDLTSLDRDASLLETLLSRYELPIDQIDETVSASVLDRRSAQMLRTLAMMPALLVAKTMRSHDGTPIAYCETLLRGDRYKYHNTITRKGN</sequence>
<dbReference type="PANTHER" id="PTHR44846">
    <property type="entry name" value="MANNOSYL-D-GLYCERATE TRANSPORT/METABOLISM SYSTEM REPRESSOR MNGR-RELATED"/>
    <property type="match status" value="1"/>
</dbReference>
<evidence type="ECO:0000256" key="2">
    <source>
        <dbReference type="ARBA" id="ARBA00023125"/>
    </source>
</evidence>
<evidence type="ECO:0000313" key="6">
    <source>
        <dbReference type="EMBL" id="PKY99676.1"/>
    </source>
</evidence>
<dbReference type="SUPFAM" id="SSF46785">
    <property type="entry name" value="Winged helix' DNA-binding domain"/>
    <property type="match status" value="1"/>
</dbReference>
<dbReference type="InterPro" id="IPR050679">
    <property type="entry name" value="Bact_HTH_transcr_reg"/>
</dbReference>
<feature type="region of interest" description="Disordered" evidence="4">
    <location>
        <begin position="12"/>
        <end position="37"/>
    </location>
</feature>
<dbReference type="GO" id="GO:0003700">
    <property type="term" value="F:DNA-binding transcription factor activity"/>
    <property type="evidence" value="ECO:0007669"/>
    <property type="project" value="InterPro"/>
</dbReference>
<dbReference type="InterPro" id="IPR011663">
    <property type="entry name" value="UTRA"/>
</dbReference>
<feature type="compositionally biased region" description="Polar residues" evidence="4">
    <location>
        <begin position="17"/>
        <end position="33"/>
    </location>
</feature>
<dbReference type="PROSITE" id="PS50949">
    <property type="entry name" value="HTH_GNTR"/>
    <property type="match status" value="1"/>
</dbReference>
<dbReference type="EMBL" id="PKHA01000001">
    <property type="protein sequence ID" value="PKY99676.1"/>
    <property type="molecule type" value="Genomic_DNA"/>
</dbReference>
<organism evidence="6 7">
    <name type="scientific">Actinomyces urogenitalis</name>
    <dbReference type="NCBI Taxonomy" id="103621"/>
    <lineage>
        <taxon>Bacteria</taxon>
        <taxon>Bacillati</taxon>
        <taxon>Actinomycetota</taxon>
        <taxon>Actinomycetes</taxon>
        <taxon>Actinomycetales</taxon>
        <taxon>Actinomycetaceae</taxon>
        <taxon>Actinomyces</taxon>
    </lineage>
</organism>
<dbReference type="AlphaFoldDB" id="A0A2I1KVM3"/>
<dbReference type="InterPro" id="IPR000524">
    <property type="entry name" value="Tscrpt_reg_HTH_GntR"/>
</dbReference>
<proteinExistence type="predicted"/>